<keyword evidence="3" id="KW-0732">Signal</keyword>
<proteinExistence type="inferred from homology"/>
<evidence type="ECO:0000256" key="3">
    <source>
        <dbReference type="SAM" id="SignalP"/>
    </source>
</evidence>
<feature type="domain" description="F5/8 type C" evidence="4">
    <location>
        <begin position="946"/>
        <end position="1086"/>
    </location>
</feature>
<sequence length="1086" mass="115449">MPGHARKLITAAIVAATGSALAVGLSVSAAASAPNAAVTAADDFCLGQCADVVPPGENGNATLTDILAHKALGTRPKHADDQIGKYDALATGYQTLTTDTITKFFNDSSFGVPADQVERTDHPRSDVTIVRDKATGVPHVYGTTRSGTEFGAGYAAAQDRLFLMDVLRRVGRGQLTPLAGGAAANQELEQGFFAGAPYTEDELQNQINEAAAAGPRGAQAMQDAQDYINGINQYITESYNGRYFPGEYDLLGIIDPITNAGHIDPFKLTDLAVIASVVGSQFGGGGGGEVQAAIAKLAILEKYGPVQGEAVWKSMRGEDDPEATYTLHDGQSFPYGKTPANPQGQAMPDPGSVTPQQLVFDRTGSAVDSATAAKQASAAQRKTGDTTAATTKKGASKTDTTIAKGMFNDGVLPGNMLKDKHGMSNALLVSGAHTASGHPVAVFGPQTGYFAPQLLMLEELQGPGISARGASFAGISFYVLLGRGQDYSWSATSASQDITDTYAVDLCNPDGSPATKDSNSYVSNGQCTPMQTVERKDAWKSSLGSTVPAGSYTLRSYRTKYGPVVSRATIGGKPVAYAQLRSTFGHELDTVIGFQEFNDPDAIHSAADFQRAASHVTYTFNWFYADSRDIAYFNSGANPVRNPNVDPSMPIKGDAGFDWQGWDPATNKADYTPYEQHPNSTNQDYYTNWNNQQAHDFAAGGYERQAVHRGDLLDTRVKNMIASGTKVTRVNLVQAMEDAGLTDLRAERVLPYLLRVLGDGDADTSGAIASLKAWLQHGGKRAVTAAGSKTYADADAVALMDAWWPLLVKAEFQPGLGDNAYNAMTGVLRIDETPGTQSGHPHQGSAFQSGWYGYVSKDLRTVLGDPVQGPLGAKFCGGGDLAQCKQILLGTLKQAAAQPRTTTYPGDGDCDAGDQWCADTIVHTALGGITQDKIGWQNRPTFQQVVEYPAKRGDSITNLAANRSVTATSAQRFLPSAPASNAVDTNPSSRWASDWSDHQSITVDLGSVQPVARVRLYWESAYGRAYTIDVSADGTAWQTVYRESAGNGGVDNVAFAPANARYVRMTGVQRGTNYGYSLYEFEVFGH</sequence>
<protein>
    <submittedName>
        <fullName evidence="5">Acyl-homoserine lactone acylase PvdQ</fullName>
    </submittedName>
</protein>
<feature type="compositionally biased region" description="Low complexity" evidence="2">
    <location>
        <begin position="369"/>
        <end position="394"/>
    </location>
</feature>
<reference evidence="5 6" key="1">
    <citation type="submission" date="2019-03" db="EMBL/GenBank/DDBJ databases">
        <title>Genomic Encyclopedia of Type Strains, Phase IV (KMG-IV): sequencing the most valuable type-strain genomes for metagenomic binning, comparative biology and taxonomic classification.</title>
        <authorList>
            <person name="Goeker M."/>
        </authorList>
    </citation>
    <scope>NUCLEOTIDE SEQUENCE [LARGE SCALE GENOMIC DNA]</scope>
    <source>
        <strain evidence="5 6">DSM 45361</strain>
    </source>
</reference>
<dbReference type="GO" id="GO:0016811">
    <property type="term" value="F:hydrolase activity, acting on carbon-nitrogen (but not peptide) bonds, in linear amides"/>
    <property type="evidence" value="ECO:0007669"/>
    <property type="project" value="InterPro"/>
</dbReference>
<dbReference type="InterPro" id="IPR002692">
    <property type="entry name" value="S45"/>
</dbReference>
<name>A0A4R6SJX0_LABRH</name>
<dbReference type="RefSeq" id="WP_133847272.1">
    <property type="nucleotide sequence ID" value="NZ_SNXZ01000001.1"/>
</dbReference>
<dbReference type="EMBL" id="SNXZ01000001">
    <property type="protein sequence ID" value="TDQ04359.1"/>
    <property type="molecule type" value="Genomic_DNA"/>
</dbReference>
<dbReference type="Gene3D" id="3.60.20.10">
    <property type="entry name" value="Glutamine Phosphoribosylpyrophosphate, subunit 1, domain 1"/>
    <property type="match status" value="2"/>
</dbReference>
<evidence type="ECO:0000313" key="5">
    <source>
        <dbReference type="EMBL" id="TDQ04359.1"/>
    </source>
</evidence>
<accession>A0A4R6SJX0</accession>
<dbReference type="InterPro" id="IPR000421">
    <property type="entry name" value="FA58C"/>
</dbReference>
<dbReference type="Pfam" id="PF01804">
    <property type="entry name" value="Penicil_amidase"/>
    <property type="match status" value="1"/>
</dbReference>
<dbReference type="GO" id="GO:0017000">
    <property type="term" value="P:antibiotic biosynthetic process"/>
    <property type="evidence" value="ECO:0007669"/>
    <property type="project" value="InterPro"/>
</dbReference>
<feature type="region of interest" description="Disordered" evidence="2">
    <location>
        <begin position="364"/>
        <end position="394"/>
    </location>
</feature>
<dbReference type="InterPro" id="IPR008979">
    <property type="entry name" value="Galactose-bd-like_sf"/>
</dbReference>
<dbReference type="Gene3D" id="2.60.120.260">
    <property type="entry name" value="Galactose-binding domain-like"/>
    <property type="match status" value="1"/>
</dbReference>
<feature type="signal peptide" evidence="3">
    <location>
        <begin position="1"/>
        <end position="22"/>
    </location>
</feature>
<dbReference type="Pfam" id="PF00754">
    <property type="entry name" value="F5_F8_type_C"/>
    <property type="match status" value="1"/>
</dbReference>
<dbReference type="PANTHER" id="PTHR34218:SF4">
    <property type="entry name" value="ACYL-HOMOSERINE LACTONE ACYLASE QUIP"/>
    <property type="match status" value="1"/>
</dbReference>
<dbReference type="InterPro" id="IPR029055">
    <property type="entry name" value="Ntn_hydrolases_N"/>
</dbReference>
<dbReference type="PROSITE" id="PS50022">
    <property type="entry name" value="FA58C_3"/>
    <property type="match status" value="1"/>
</dbReference>
<dbReference type="AlphaFoldDB" id="A0A4R6SJX0"/>
<comment type="caution">
    <text evidence="5">The sequence shown here is derived from an EMBL/GenBank/DDBJ whole genome shotgun (WGS) entry which is preliminary data.</text>
</comment>
<evidence type="ECO:0000259" key="4">
    <source>
        <dbReference type="PROSITE" id="PS50022"/>
    </source>
</evidence>
<dbReference type="InterPro" id="IPR043147">
    <property type="entry name" value="Penicillin_amidase_A-knob"/>
</dbReference>
<comment type="similarity">
    <text evidence="1">Belongs to the peptidase S45 family.</text>
</comment>
<organism evidence="5 6">
    <name type="scientific">Labedaea rhizosphaerae</name>
    <dbReference type="NCBI Taxonomy" id="598644"/>
    <lineage>
        <taxon>Bacteria</taxon>
        <taxon>Bacillati</taxon>
        <taxon>Actinomycetota</taxon>
        <taxon>Actinomycetes</taxon>
        <taxon>Pseudonocardiales</taxon>
        <taxon>Pseudonocardiaceae</taxon>
        <taxon>Labedaea</taxon>
    </lineage>
</organism>
<evidence type="ECO:0000256" key="1">
    <source>
        <dbReference type="ARBA" id="ARBA00006586"/>
    </source>
</evidence>
<gene>
    <name evidence="5" type="ORF">EV186_101304</name>
</gene>
<dbReference type="Proteomes" id="UP000295444">
    <property type="component" value="Unassembled WGS sequence"/>
</dbReference>
<dbReference type="InterPro" id="IPR023343">
    <property type="entry name" value="Penicillin_amidase_dom1"/>
</dbReference>
<dbReference type="SUPFAM" id="SSF56235">
    <property type="entry name" value="N-terminal nucleophile aminohydrolases (Ntn hydrolases)"/>
    <property type="match status" value="1"/>
</dbReference>
<dbReference type="Gene3D" id="1.10.1400.10">
    <property type="match status" value="1"/>
</dbReference>
<feature type="chain" id="PRO_5039436064" evidence="3">
    <location>
        <begin position="23"/>
        <end position="1086"/>
    </location>
</feature>
<dbReference type="Gene3D" id="1.10.439.10">
    <property type="entry name" value="Penicillin Amidohydrolase, domain 1"/>
    <property type="match status" value="1"/>
</dbReference>
<dbReference type="SUPFAM" id="SSF49785">
    <property type="entry name" value="Galactose-binding domain-like"/>
    <property type="match status" value="1"/>
</dbReference>
<evidence type="ECO:0000256" key="2">
    <source>
        <dbReference type="SAM" id="MobiDB-lite"/>
    </source>
</evidence>
<keyword evidence="6" id="KW-1185">Reference proteome</keyword>
<feature type="region of interest" description="Disordered" evidence="2">
    <location>
        <begin position="327"/>
        <end position="351"/>
    </location>
</feature>
<dbReference type="PANTHER" id="PTHR34218">
    <property type="entry name" value="PEPTIDASE S45 PENICILLIN AMIDASE"/>
    <property type="match status" value="1"/>
</dbReference>
<dbReference type="OrthoDB" id="5240333at2"/>
<evidence type="ECO:0000313" key="6">
    <source>
        <dbReference type="Proteomes" id="UP000295444"/>
    </source>
</evidence>